<sequence length="317" mass="36802">MIVGLPVSEGFDAILTVIDRFSKMVHFIPTQSTALAIDIANLFITYIWKLHGLPRSTVSDRGPTFNAKFIRHLYKRLDIKPTYSTAYHPQTDGQTERIQREAEIFIRMFGNHRQSDWVSLLPLAKYVTLKSPILCRSKTDESVPNADEHAEFLEQGYDEVKAALSLSQERMKHFYDQHHRKEEEIQTLNETQPQKIRTLLSNQKNRITRIQTSITPTMRIHPVFHINLLTKFHPDPHGRDPPQPAPIVTEEGEEEYEVEKILDSKWKGRGKTRKLWYLIKWKGYDKGSNSWEPIDNVANAKEAKEEFHKEYPDAVGA</sequence>
<dbReference type="CDD" id="cd00024">
    <property type="entry name" value="CD_CSD"/>
    <property type="match status" value="1"/>
</dbReference>
<dbReference type="KEGG" id="rsx:RhiXN_08434"/>
<dbReference type="EMBL" id="CP059667">
    <property type="protein sequence ID" value="QRW23398.1"/>
    <property type="molecule type" value="Genomic_DNA"/>
</dbReference>
<dbReference type="InterPro" id="IPR036397">
    <property type="entry name" value="RNaseH_sf"/>
</dbReference>
<dbReference type="PANTHER" id="PTHR37984:SF15">
    <property type="entry name" value="INTEGRASE CATALYTIC DOMAIN-CONTAINING PROTEIN"/>
    <property type="match status" value="1"/>
</dbReference>
<dbReference type="GO" id="GO:0005634">
    <property type="term" value="C:nucleus"/>
    <property type="evidence" value="ECO:0007669"/>
    <property type="project" value="UniProtKB-SubCell"/>
</dbReference>
<reference evidence="6" key="1">
    <citation type="submission" date="2020-05" db="EMBL/GenBank/DDBJ databases">
        <title>Evolutionary and genomic comparisons of hybrid uninucleate and nonhybrid Rhizoctonia fungi.</title>
        <authorList>
            <person name="Li C."/>
            <person name="Chen X."/>
        </authorList>
    </citation>
    <scope>NUCLEOTIDE SEQUENCE</scope>
    <source>
        <strain evidence="6">AG-1 IA</strain>
    </source>
</reference>
<dbReference type="InterPro" id="IPR000953">
    <property type="entry name" value="Chromo/chromo_shadow_dom"/>
</dbReference>
<dbReference type="PROSITE" id="PS50013">
    <property type="entry name" value="CHROMO_2"/>
    <property type="match status" value="1"/>
</dbReference>
<dbReference type="Gene3D" id="2.40.50.40">
    <property type="match status" value="1"/>
</dbReference>
<dbReference type="GO" id="GO:0015074">
    <property type="term" value="P:DNA integration"/>
    <property type="evidence" value="ECO:0007669"/>
    <property type="project" value="InterPro"/>
</dbReference>
<dbReference type="Pfam" id="PF00385">
    <property type="entry name" value="Chromo"/>
    <property type="match status" value="1"/>
</dbReference>
<keyword evidence="2" id="KW-0694">RNA-binding</keyword>
<dbReference type="SUPFAM" id="SSF53098">
    <property type="entry name" value="Ribonuclease H-like"/>
    <property type="match status" value="1"/>
</dbReference>
<gene>
    <name evidence="6" type="ORF">RhiXN_08434</name>
</gene>
<dbReference type="GO" id="GO:0006338">
    <property type="term" value="P:chromatin remodeling"/>
    <property type="evidence" value="ECO:0007669"/>
    <property type="project" value="UniProtKB-ARBA"/>
</dbReference>
<dbReference type="Gene3D" id="3.30.420.10">
    <property type="entry name" value="Ribonuclease H-like superfamily/Ribonuclease H"/>
    <property type="match status" value="1"/>
</dbReference>
<dbReference type="InterPro" id="IPR017984">
    <property type="entry name" value="Chromo_dom_subgr"/>
</dbReference>
<dbReference type="GeneID" id="67030713"/>
<dbReference type="InterPro" id="IPR001584">
    <property type="entry name" value="Integrase_cat-core"/>
</dbReference>
<dbReference type="GO" id="GO:0003723">
    <property type="term" value="F:RNA binding"/>
    <property type="evidence" value="ECO:0007669"/>
    <property type="project" value="UniProtKB-KW"/>
</dbReference>
<organism evidence="6 7">
    <name type="scientific">Rhizoctonia solani</name>
    <dbReference type="NCBI Taxonomy" id="456999"/>
    <lineage>
        <taxon>Eukaryota</taxon>
        <taxon>Fungi</taxon>
        <taxon>Dikarya</taxon>
        <taxon>Basidiomycota</taxon>
        <taxon>Agaricomycotina</taxon>
        <taxon>Agaricomycetes</taxon>
        <taxon>Cantharellales</taxon>
        <taxon>Ceratobasidiaceae</taxon>
        <taxon>Rhizoctonia</taxon>
    </lineage>
</organism>
<dbReference type="PROSITE" id="PS50994">
    <property type="entry name" value="INTEGRASE"/>
    <property type="match status" value="1"/>
</dbReference>
<dbReference type="InterPro" id="IPR016197">
    <property type="entry name" value="Chromo-like_dom_sf"/>
</dbReference>
<dbReference type="PANTHER" id="PTHR37984">
    <property type="entry name" value="PROTEIN CBG26694"/>
    <property type="match status" value="1"/>
</dbReference>
<evidence type="ECO:0000256" key="3">
    <source>
        <dbReference type="ARBA" id="ARBA00023242"/>
    </source>
</evidence>
<dbReference type="InterPro" id="IPR023780">
    <property type="entry name" value="Chromo_domain"/>
</dbReference>
<accession>A0A8H8T0F3</accession>
<proteinExistence type="predicted"/>
<evidence type="ECO:0000256" key="2">
    <source>
        <dbReference type="ARBA" id="ARBA00022884"/>
    </source>
</evidence>
<feature type="domain" description="Integrase catalytic" evidence="5">
    <location>
        <begin position="1"/>
        <end position="100"/>
    </location>
</feature>
<dbReference type="PRINTS" id="PR00504">
    <property type="entry name" value="CHROMODOMAIN"/>
</dbReference>
<dbReference type="PROSITE" id="PS00598">
    <property type="entry name" value="CHROMO_1"/>
    <property type="match status" value="1"/>
</dbReference>
<dbReference type="AlphaFoldDB" id="A0A8H8T0F3"/>
<dbReference type="Proteomes" id="UP000650533">
    <property type="component" value="Chromosome 10"/>
</dbReference>
<dbReference type="SMART" id="SM00298">
    <property type="entry name" value="CHROMO"/>
    <property type="match status" value="1"/>
</dbReference>
<evidence type="ECO:0000313" key="6">
    <source>
        <dbReference type="EMBL" id="QRW23398.1"/>
    </source>
</evidence>
<dbReference type="RefSeq" id="XP_043183635.1">
    <property type="nucleotide sequence ID" value="XM_043328250.1"/>
</dbReference>
<evidence type="ECO:0000256" key="1">
    <source>
        <dbReference type="ARBA" id="ARBA00004123"/>
    </source>
</evidence>
<protein>
    <submittedName>
        <fullName evidence="6">Retrotransposable element Tf2 protein</fullName>
    </submittedName>
</protein>
<evidence type="ECO:0000313" key="7">
    <source>
        <dbReference type="Proteomes" id="UP000650533"/>
    </source>
</evidence>
<name>A0A8H8T0F3_9AGAM</name>
<keyword evidence="3" id="KW-0539">Nucleus</keyword>
<dbReference type="SUPFAM" id="SSF54160">
    <property type="entry name" value="Chromo domain-like"/>
    <property type="match status" value="1"/>
</dbReference>
<comment type="subcellular location">
    <subcellularLocation>
        <location evidence="1">Nucleus</location>
    </subcellularLocation>
</comment>
<evidence type="ECO:0000259" key="5">
    <source>
        <dbReference type="PROSITE" id="PS50994"/>
    </source>
</evidence>
<dbReference type="InterPro" id="IPR050951">
    <property type="entry name" value="Retrovirus_Pol_polyprotein"/>
</dbReference>
<dbReference type="InterPro" id="IPR012337">
    <property type="entry name" value="RNaseH-like_sf"/>
</dbReference>
<evidence type="ECO:0000259" key="4">
    <source>
        <dbReference type="PROSITE" id="PS50013"/>
    </source>
</evidence>
<feature type="domain" description="Chromo" evidence="4">
    <location>
        <begin position="256"/>
        <end position="310"/>
    </location>
</feature>
<dbReference type="InterPro" id="IPR023779">
    <property type="entry name" value="Chromodomain_CS"/>
</dbReference>